<reference evidence="1 2" key="1">
    <citation type="submission" date="2016-03" db="EMBL/GenBank/DDBJ databases">
        <title>Genome sequence of Providencia stuartii strain, isolated from the salivary glands of larval Lucilia sericata.</title>
        <authorList>
            <person name="Yuan Y."/>
            <person name="Zhang Y."/>
            <person name="Fu S."/>
            <person name="Crippen T.L."/>
            <person name="Visi D."/>
            <person name="Benbow M.E."/>
            <person name="Allen M."/>
            <person name="Tomberlin J.K."/>
            <person name="Sze S.-H."/>
            <person name="Tarone A.M."/>
        </authorList>
    </citation>
    <scope>NUCLEOTIDE SEQUENCE [LARGE SCALE GENOMIC DNA]</scope>
    <source>
        <strain evidence="1 2">Crippen</strain>
    </source>
</reference>
<name>A0A1S1HKI4_PROST</name>
<sequence>MLFRQFVKNDYGSVMLHLNSIWSSSPYIGVELICANSPQAKGRIARANKTRQDRLIKEMRLKNIRQH</sequence>
<keyword evidence="2" id="KW-1185">Reference proteome</keyword>
<protein>
    <submittedName>
        <fullName evidence="1">Uncharacterized protein</fullName>
    </submittedName>
</protein>
<gene>
    <name evidence="1" type="ORF">A3Q29_10545</name>
</gene>
<evidence type="ECO:0000313" key="2">
    <source>
        <dbReference type="Proteomes" id="UP000179588"/>
    </source>
</evidence>
<dbReference type="Proteomes" id="UP000179588">
    <property type="component" value="Unassembled WGS sequence"/>
</dbReference>
<dbReference type="EMBL" id="LVIE01000223">
    <property type="protein sequence ID" value="OHT22558.1"/>
    <property type="molecule type" value="Genomic_DNA"/>
</dbReference>
<accession>A0A1S1HKI4</accession>
<organism evidence="1 2">
    <name type="scientific">Providencia stuartii</name>
    <dbReference type="NCBI Taxonomy" id="588"/>
    <lineage>
        <taxon>Bacteria</taxon>
        <taxon>Pseudomonadati</taxon>
        <taxon>Pseudomonadota</taxon>
        <taxon>Gammaproteobacteria</taxon>
        <taxon>Enterobacterales</taxon>
        <taxon>Morganellaceae</taxon>
        <taxon>Providencia</taxon>
    </lineage>
</organism>
<comment type="caution">
    <text evidence="1">The sequence shown here is derived from an EMBL/GenBank/DDBJ whole genome shotgun (WGS) entry which is preliminary data.</text>
</comment>
<proteinExistence type="predicted"/>
<dbReference type="AlphaFoldDB" id="A0A1S1HKI4"/>
<evidence type="ECO:0000313" key="1">
    <source>
        <dbReference type="EMBL" id="OHT22558.1"/>
    </source>
</evidence>